<dbReference type="SUPFAM" id="SSF52129">
    <property type="entry name" value="Caspase-like"/>
    <property type="match status" value="1"/>
</dbReference>
<accession>A0A915VK78</accession>
<organism evidence="2 3">
    <name type="scientific">Aureispira anguillae</name>
    <dbReference type="NCBI Taxonomy" id="2864201"/>
    <lineage>
        <taxon>Bacteria</taxon>
        <taxon>Pseudomonadati</taxon>
        <taxon>Bacteroidota</taxon>
        <taxon>Saprospiria</taxon>
        <taxon>Saprospirales</taxon>
        <taxon>Saprospiraceae</taxon>
        <taxon>Aureispira</taxon>
    </lineage>
</organism>
<protein>
    <submittedName>
        <fullName evidence="2">Caspase family protein</fullName>
    </submittedName>
</protein>
<dbReference type="InterPro" id="IPR029030">
    <property type="entry name" value="Caspase-like_dom_sf"/>
</dbReference>
<dbReference type="GO" id="GO:0006508">
    <property type="term" value="P:proteolysis"/>
    <property type="evidence" value="ECO:0007669"/>
    <property type="project" value="InterPro"/>
</dbReference>
<name>A0A915VK78_9BACT</name>
<dbReference type="PANTHER" id="PTHR48104">
    <property type="entry name" value="METACASPASE-4"/>
    <property type="match status" value="1"/>
</dbReference>
<keyword evidence="3" id="KW-1185">Reference proteome</keyword>
<dbReference type="Gene3D" id="3.40.50.1460">
    <property type="match status" value="1"/>
</dbReference>
<dbReference type="PANTHER" id="PTHR48104:SF30">
    <property type="entry name" value="METACASPASE-1"/>
    <property type="match status" value="1"/>
</dbReference>
<evidence type="ECO:0000259" key="1">
    <source>
        <dbReference type="Pfam" id="PF00656"/>
    </source>
</evidence>
<evidence type="ECO:0000313" key="3">
    <source>
        <dbReference type="Proteomes" id="UP001060919"/>
    </source>
</evidence>
<dbReference type="InterPro" id="IPR050452">
    <property type="entry name" value="Metacaspase"/>
</dbReference>
<dbReference type="InterPro" id="IPR011600">
    <property type="entry name" value="Pept_C14_caspase"/>
</dbReference>
<dbReference type="Proteomes" id="UP001060919">
    <property type="component" value="Chromosome"/>
</dbReference>
<dbReference type="GO" id="GO:0004197">
    <property type="term" value="F:cysteine-type endopeptidase activity"/>
    <property type="evidence" value="ECO:0007669"/>
    <property type="project" value="InterPro"/>
</dbReference>
<dbReference type="RefSeq" id="WP_264790904.1">
    <property type="nucleotide sequence ID" value="NZ_AP026867.1"/>
</dbReference>
<dbReference type="EMBL" id="AP026867">
    <property type="protein sequence ID" value="BDS09521.1"/>
    <property type="molecule type" value="Genomic_DNA"/>
</dbReference>
<gene>
    <name evidence="2" type="ORF">AsAng_0002220</name>
</gene>
<proteinExistence type="predicted"/>
<evidence type="ECO:0000313" key="2">
    <source>
        <dbReference type="EMBL" id="BDS09521.1"/>
    </source>
</evidence>
<dbReference type="GO" id="GO:0005737">
    <property type="term" value="C:cytoplasm"/>
    <property type="evidence" value="ECO:0007669"/>
    <property type="project" value="TreeGrafter"/>
</dbReference>
<dbReference type="KEGG" id="aup:AsAng_0002220"/>
<dbReference type="Pfam" id="PF00656">
    <property type="entry name" value="Peptidase_C14"/>
    <property type="match status" value="1"/>
</dbReference>
<dbReference type="AlphaFoldDB" id="A0A915VK78"/>
<sequence>MEKKNCYALFIGIDNYDNALVPNLSGCIKDAQHLATYIQNNLNSAEYTLHLKTLFTGTENAPTRQNIISHIRNHLGQATAKDMVLLFYAGHGSKEKAHPNFYEADGNFQTLVPSDARTNNKDGQLVKNILDKELRFLFYELWKAQQPELIYIQDSCHSTGATRHAELLTTVTKDLHQIEQELAQEEQAPVSWAQPVPRFTEPTDYEKSGSLWANPDVDALMDAYTAFRTAPDLLQTVVTNIQADQPAFDAILPMAEHIHLAACDKHEFAYEIPNKGGVFTSNLVAVLTASQNTISYHDLFNRIRMNIGGVYQQTPDLFVNNPNFAKRHEIFLGNLLQHGQRSKQRDIDVFKGFYPLVPKGRTNWQIKAGELELLPSLEGNIKAIPIEVFLQDQQPIGKANAVIDYVASGYSQVTFTTANFDRRKHRNQLYAMVPPQYMRRWRVPVFVETQSEGENIEQLFEQYPPRKNLKNFQSDGGPAIRLVDQQAAADFVLKAEEGWLYLYSKENSFLFKAAAIEYEKNGQTITLPFIQKPNDTAFYKYKKGVETPIEWKDNYLITTSLPPALPPIFEYLSLVYHNNPSKNIRVFCTQATQKNAFINFQETQQKILSYYTPFINWTTMDKAQFVIRTKADGFAVYPCQNQQISPVPAFRQTDGLSDKDGFRIILALQKICKWRTVQNLYNKLQVQTLNNHQFEFLVKIYNRPLIQTVDALPDYNLPHRSITIQSWKEEHFQQAERGLTQSINDLQKEVLPIHFLVNPQDPSIVLLDLSLSIKHLIGDQNVYVSTLLLDSNYGVLPLQQTMGNNLLPPKNAQTDSTGTLVLNGLKIRKPQQMNLFSQEIQQATFYIKILIAYQRFDVSGFLQTGLPAPTLIQSKARNSSSNKHRAILKKPPKTEDTGSWLSFTIPLVITNNQ</sequence>
<feature type="domain" description="Peptidase C14 caspase" evidence="1">
    <location>
        <begin position="7"/>
        <end position="317"/>
    </location>
</feature>
<reference evidence="2" key="1">
    <citation type="submission" date="2022-09" db="EMBL/GenBank/DDBJ databases">
        <title>Aureispira anguillicida sp. nov., isolated from Leptocephalus of Japanese eel Anguilla japonica.</title>
        <authorList>
            <person name="Yuasa K."/>
            <person name="Mekata T."/>
            <person name="Ikunari K."/>
        </authorList>
    </citation>
    <scope>NUCLEOTIDE SEQUENCE</scope>
    <source>
        <strain evidence="2">EL160426</strain>
    </source>
</reference>